<dbReference type="AlphaFoldDB" id="A0A9W8A4G2"/>
<dbReference type="Proteomes" id="UP001150538">
    <property type="component" value="Unassembled WGS sequence"/>
</dbReference>
<feature type="compositionally biased region" description="Polar residues" evidence="13">
    <location>
        <begin position="119"/>
        <end position="128"/>
    </location>
</feature>
<dbReference type="InterPro" id="IPR039693">
    <property type="entry name" value="Rtr1/RPAP2"/>
</dbReference>
<dbReference type="InterPro" id="IPR007308">
    <property type="entry name" value="Rtr1/RPAP2_dom"/>
</dbReference>
<dbReference type="GO" id="GO:0008270">
    <property type="term" value="F:zinc ion binding"/>
    <property type="evidence" value="ECO:0007669"/>
    <property type="project" value="UniProtKB-KW"/>
</dbReference>
<dbReference type="GO" id="GO:0008420">
    <property type="term" value="F:RNA polymerase II CTD heptapeptide repeat phosphatase activity"/>
    <property type="evidence" value="ECO:0007669"/>
    <property type="project" value="UniProtKB-UniRule"/>
</dbReference>
<keyword evidence="16" id="KW-1185">Reference proteome</keyword>
<keyword evidence="4 12" id="KW-0863">Zinc-finger</keyword>
<evidence type="ECO:0000256" key="8">
    <source>
        <dbReference type="ARBA" id="ARBA00023242"/>
    </source>
</evidence>
<evidence type="ECO:0000256" key="7">
    <source>
        <dbReference type="ARBA" id="ARBA00022912"/>
    </source>
</evidence>
<evidence type="ECO:0000256" key="9">
    <source>
        <dbReference type="ARBA" id="ARBA00047761"/>
    </source>
</evidence>
<feature type="domain" description="RTR1-type" evidence="14">
    <location>
        <begin position="20"/>
        <end position="104"/>
    </location>
</feature>
<dbReference type="EMBL" id="JANBPU010000035">
    <property type="protein sequence ID" value="KAJ1918954.1"/>
    <property type="molecule type" value="Genomic_DNA"/>
</dbReference>
<evidence type="ECO:0000256" key="13">
    <source>
        <dbReference type="SAM" id="MobiDB-lite"/>
    </source>
</evidence>
<dbReference type="PANTHER" id="PTHR14732">
    <property type="entry name" value="RNA POLYMERASE II SUBUNIT B1 CTD PHOSPHATASE RPAP2-RELATED"/>
    <property type="match status" value="1"/>
</dbReference>
<name>A0A9W8A4G2_9FUNG</name>
<evidence type="ECO:0000256" key="6">
    <source>
        <dbReference type="ARBA" id="ARBA00022833"/>
    </source>
</evidence>
<comment type="caution">
    <text evidence="15">The sequence shown here is derived from an EMBL/GenBank/DDBJ whole genome shotgun (WGS) entry which is preliminary data.</text>
</comment>
<feature type="region of interest" description="Disordered" evidence="13">
    <location>
        <begin position="117"/>
        <end position="136"/>
    </location>
</feature>
<dbReference type="Gene3D" id="1.25.40.820">
    <property type="match status" value="1"/>
</dbReference>
<comment type="subcellular location">
    <subcellularLocation>
        <location evidence="1 12">Nucleus</location>
    </subcellularLocation>
</comment>
<organism evidence="15 16">
    <name type="scientific">Mycoemilia scoparia</name>
    <dbReference type="NCBI Taxonomy" id="417184"/>
    <lineage>
        <taxon>Eukaryota</taxon>
        <taxon>Fungi</taxon>
        <taxon>Fungi incertae sedis</taxon>
        <taxon>Zoopagomycota</taxon>
        <taxon>Kickxellomycotina</taxon>
        <taxon>Kickxellomycetes</taxon>
        <taxon>Kickxellales</taxon>
        <taxon>Kickxellaceae</taxon>
        <taxon>Mycoemilia</taxon>
    </lineage>
</organism>
<accession>A0A9W8A4G2</accession>
<dbReference type="InterPro" id="IPR038534">
    <property type="entry name" value="Rtr1/RPAP2_sf"/>
</dbReference>
<dbReference type="GO" id="GO:0005737">
    <property type="term" value="C:cytoplasm"/>
    <property type="evidence" value="ECO:0007669"/>
    <property type="project" value="TreeGrafter"/>
</dbReference>
<feature type="region of interest" description="Disordered" evidence="13">
    <location>
        <begin position="211"/>
        <end position="249"/>
    </location>
</feature>
<keyword evidence="5 12" id="KW-0378">Hydrolase</keyword>
<gene>
    <name evidence="15" type="ORF">H4219_002310</name>
</gene>
<proteinExistence type="inferred from homology"/>
<sequence>MRAGGRERAMSGLAWFGEKSSAVQLQNPRFSKHEVTAERTAMGFCGYPLCEQKIESGDKEFLISLRERKVCRNDGMSQFCSRLCSVASKFYAGQLSIDPLYLRARDGRYNVEIVPLKSKGSSSSNDPQQVLADGTDQSPESWYINKLLKNLTISTPPGAASPPKLNIVEHELSNLSIDNSSSSTTKRPSKTQHTRIDGFKPAFVAAKADVAKPRAVKHEPPPAGDIPGSAPMARKGPEDTSTNNGHVSDMDADSDYDDADYQIISPPPLSLFAQLWMELDHIVTTKSIGLLNHIDETRCFPDDASKYVLVDQDDSLALRQRIFFGRIEKRLAALANAGILCNLDLRKEIYHLVTTFALDSKTAMMSDTNLEYLVAAFFVSIASLIPSTKNSLDTGIILEAANSASANGSLTLSEFEYLMRRLREPF</sequence>
<evidence type="ECO:0000256" key="5">
    <source>
        <dbReference type="ARBA" id="ARBA00022801"/>
    </source>
</evidence>
<comment type="function">
    <text evidence="12">Putative RNA polymerase II subunit B1 C-terminal domain (CTD) phosphatase involved in RNA polymerase II transcription regulation.</text>
</comment>
<evidence type="ECO:0000256" key="1">
    <source>
        <dbReference type="ARBA" id="ARBA00004123"/>
    </source>
</evidence>
<comment type="catalytic activity">
    <reaction evidence="9 12">
        <text>O-phospho-L-seryl-[protein] + H2O = L-seryl-[protein] + phosphate</text>
        <dbReference type="Rhea" id="RHEA:20629"/>
        <dbReference type="Rhea" id="RHEA-COMP:9863"/>
        <dbReference type="Rhea" id="RHEA-COMP:11604"/>
        <dbReference type="ChEBI" id="CHEBI:15377"/>
        <dbReference type="ChEBI" id="CHEBI:29999"/>
        <dbReference type="ChEBI" id="CHEBI:43474"/>
        <dbReference type="ChEBI" id="CHEBI:83421"/>
        <dbReference type="EC" id="3.1.3.16"/>
    </reaction>
</comment>
<dbReference type="PANTHER" id="PTHR14732:SF0">
    <property type="entry name" value="RNA POLYMERASE II SUBUNIT B1 CTD PHOSPHATASE RPAP2-RELATED"/>
    <property type="match status" value="1"/>
</dbReference>
<evidence type="ECO:0000313" key="15">
    <source>
        <dbReference type="EMBL" id="KAJ1918954.1"/>
    </source>
</evidence>
<feature type="compositionally biased region" description="Basic and acidic residues" evidence="13">
    <location>
        <begin position="211"/>
        <end position="220"/>
    </location>
</feature>
<keyword evidence="8 12" id="KW-0539">Nucleus</keyword>
<comment type="catalytic activity">
    <reaction evidence="10 12">
        <text>O-phospho-L-threonyl-[protein] + H2O = L-threonyl-[protein] + phosphate</text>
        <dbReference type="Rhea" id="RHEA:47004"/>
        <dbReference type="Rhea" id="RHEA-COMP:11060"/>
        <dbReference type="Rhea" id="RHEA-COMP:11605"/>
        <dbReference type="ChEBI" id="CHEBI:15377"/>
        <dbReference type="ChEBI" id="CHEBI:30013"/>
        <dbReference type="ChEBI" id="CHEBI:43474"/>
        <dbReference type="ChEBI" id="CHEBI:61977"/>
        <dbReference type="EC" id="3.1.3.16"/>
    </reaction>
</comment>
<evidence type="ECO:0000256" key="10">
    <source>
        <dbReference type="ARBA" id="ARBA00048336"/>
    </source>
</evidence>
<comment type="similarity">
    <text evidence="2 11 12">Belongs to the RPAP2 family.</text>
</comment>
<evidence type="ECO:0000313" key="16">
    <source>
        <dbReference type="Proteomes" id="UP001150538"/>
    </source>
</evidence>
<keyword evidence="6 12" id="KW-0862">Zinc</keyword>
<reference evidence="15" key="1">
    <citation type="submission" date="2022-07" db="EMBL/GenBank/DDBJ databases">
        <title>Phylogenomic reconstructions and comparative analyses of Kickxellomycotina fungi.</title>
        <authorList>
            <person name="Reynolds N.K."/>
            <person name="Stajich J.E."/>
            <person name="Barry K."/>
            <person name="Grigoriev I.V."/>
            <person name="Crous P."/>
            <person name="Smith M.E."/>
        </authorList>
    </citation>
    <scope>NUCLEOTIDE SEQUENCE</scope>
    <source>
        <strain evidence="15">NBRC 100468</strain>
    </source>
</reference>
<protein>
    <recommendedName>
        <fullName evidence="12">RNA polymerase II subunit B1 CTD phosphatase RPAP2 homolog</fullName>
        <ecNumber evidence="12">3.1.3.16</ecNumber>
    </recommendedName>
</protein>
<evidence type="ECO:0000256" key="11">
    <source>
        <dbReference type="PROSITE-ProRule" id="PRU00812"/>
    </source>
</evidence>
<evidence type="ECO:0000256" key="2">
    <source>
        <dbReference type="ARBA" id="ARBA00005676"/>
    </source>
</evidence>
<keyword evidence="7 12" id="KW-0904">Protein phosphatase</keyword>
<dbReference type="EC" id="3.1.3.16" evidence="12"/>
<dbReference type="GO" id="GO:0043175">
    <property type="term" value="F:RNA polymerase core enzyme binding"/>
    <property type="evidence" value="ECO:0007669"/>
    <property type="project" value="UniProtKB-UniRule"/>
</dbReference>
<evidence type="ECO:0000259" key="14">
    <source>
        <dbReference type="PROSITE" id="PS51479"/>
    </source>
</evidence>
<dbReference type="Pfam" id="PF04181">
    <property type="entry name" value="RPAP2_Rtr1"/>
    <property type="match status" value="1"/>
</dbReference>
<dbReference type="GO" id="GO:0005634">
    <property type="term" value="C:nucleus"/>
    <property type="evidence" value="ECO:0007669"/>
    <property type="project" value="UniProtKB-SubCell"/>
</dbReference>
<evidence type="ECO:0000256" key="3">
    <source>
        <dbReference type="ARBA" id="ARBA00022723"/>
    </source>
</evidence>
<keyword evidence="3 12" id="KW-0479">Metal-binding</keyword>
<dbReference type="OrthoDB" id="2590500at2759"/>
<dbReference type="PROSITE" id="PS51479">
    <property type="entry name" value="ZF_RTR1"/>
    <property type="match status" value="1"/>
</dbReference>
<evidence type="ECO:0000256" key="4">
    <source>
        <dbReference type="ARBA" id="ARBA00022771"/>
    </source>
</evidence>
<evidence type="ECO:0000256" key="12">
    <source>
        <dbReference type="RuleBase" id="RU367080"/>
    </source>
</evidence>